<dbReference type="EMBL" id="CAXAMN010003313">
    <property type="protein sequence ID" value="CAK9003840.1"/>
    <property type="molecule type" value="Genomic_DNA"/>
</dbReference>
<accession>A0ABP0IML7</accession>
<evidence type="ECO:0000313" key="3">
    <source>
        <dbReference type="Proteomes" id="UP001642484"/>
    </source>
</evidence>
<feature type="region of interest" description="Disordered" evidence="1">
    <location>
        <begin position="135"/>
        <end position="155"/>
    </location>
</feature>
<feature type="region of interest" description="Disordered" evidence="1">
    <location>
        <begin position="350"/>
        <end position="552"/>
    </location>
</feature>
<name>A0ABP0IML7_9DINO</name>
<protein>
    <submittedName>
        <fullName evidence="2">Uncharacterized protein</fullName>
    </submittedName>
</protein>
<feature type="compositionally biased region" description="Basic residues" evidence="1">
    <location>
        <begin position="527"/>
        <end position="543"/>
    </location>
</feature>
<feature type="compositionally biased region" description="Basic and acidic residues" evidence="1">
    <location>
        <begin position="452"/>
        <end position="463"/>
    </location>
</feature>
<proteinExistence type="predicted"/>
<comment type="caution">
    <text evidence="2">The sequence shown here is derived from an EMBL/GenBank/DDBJ whole genome shotgun (WGS) entry which is preliminary data.</text>
</comment>
<gene>
    <name evidence="2" type="ORF">CCMP2556_LOCUS7438</name>
</gene>
<feature type="compositionally biased region" description="Polar residues" evidence="1">
    <location>
        <begin position="142"/>
        <end position="155"/>
    </location>
</feature>
<evidence type="ECO:0000256" key="1">
    <source>
        <dbReference type="SAM" id="MobiDB-lite"/>
    </source>
</evidence>
<organism evidence="2 3">
    <name type="scientific">Durusdinium trenchii</name>
    <dbReference type="NCBI Taxonomy" id="1381693"/>
    <lineage>
        <taxon>Eukaryota</taxon>
        <taxon>Sar</taxon>
        <taxon>Alveolata</taxon>
        <taxon>Dinophyceae</taxon>
        <taxon>Suessiales</taxon>
        <taxon>Symbiodiniaceae</taxon>
        <taxon>Durusdinium</taxon>
    </lineage>
</organism>
<keyword evidence="3" id="KW-1185">Reference proteome</keyword>
<feature type="compositionally biased region" description="Basic and acidic residues" evidence="1">
    <location>
        <begin position="505"/>
        <end position="514"/>
    </location>
</feature>
<dbReference type="Proteomes" id="UP001642484">
    <property type="component" value="Unassembled WGS sequence"/>
</dbReference>
<reference evidence="2 3" key="1">
    <citation type="submission" date="2024-02" db="EMBL/GenBank/DDBJ databases">
        <authorList>
            <person name="Chen Y."/>
            <person name="Shah S."/>
            <person name="Dougan E. K."/>
            <person name="Thang M."/>
            <person name="Chan C."/>
        </authorList>
    </citation>
    <scope>NUCLEOTIDE SEQUENCE [LARGE SCALE GENOMIC DNA]</scope>
</reference>
<evidence type="ECO:0000313" key="2">
    <source>
        <dbReference type="EMBL" id="CAK9003840.1"/>
    </source>
</evidence>
<feature type="compositionally biased region" description="Basic and acidic residues" evidence="1">
    <location>
        <begin position="421"/>
        <end position="430"/>
    </location>
</feature>
<sequence>MDMRTTGSPVHSGSGNLSQERSLGIGHQTGSATRAGAKDPLPRPLKGVRPGFVIPDESRFNAWATTIRNCYVEEGFPEEVHLNFRTSRKLSPSPITWCSVTKMWHCQVGAELVVSLTPTPRELNTGSFTLSLSSAADGGTSGQESQLNLQKDSDSDVSSCTWTARWTGQLDFHARWVDGSPERGRASLGTKRNTRVFAKAARLCVHPKWHEAEASFCELRIESTGHTEAEEVGESRARGSRAWWVLCQLQLRSSVSILRCPSSVEATEVTGPSFDGVGPDTSRWKVSVSGLEVVSLKSVVDINRGIISFRVQVQALPASAAEAAQTPTAFLTIMERSSCLHVKSCPSPIPTLPAPPELQLSRTSRYPAGSPAEPVTPARTLRPLRRCLGEQEDVGGQRLESPKQRQIRAPAMGPLQSLMSRPDDEAKKEQGSASSSPSSSRKIQERGLLGLDEGKPSDGKTRETTQLAKSGIPKDDVPESLAAQLKPLSAWPEQVEKTSSPKPWLEQHHTDLSARRYMPTELLRHSGWSKKKKSKSKSPKKNRDRAEARSCW</sequence>
<feature type="compositionally biased region" description="Polar residues" evidence="1">
    <location>
        <begin position="1"/>
        <end position="21"/>
    </location>
</feature>
<feature type="region of interest" description="Disordered" evidence="1">
    <location>
        <begin position="1"/>
        <end position="50"/>
    </location>
</feature>